<accession>A0A9N9MV73</accession>
<dbReference type="Proteomes" id="UP001152799">
    <property type="component" value="Chromosome 4"/>
</dbReference>
<evidence type="ECO:0008006" key="12">
    <source>
        <dbReference type="Google" id="ProtNLM"/>
    </source>
</evidence>
<sequence length="151" mass="17309">MMKMGWCYQWWVLLFLMSGCEILQKVSSLKCYECAESEPNSCGKMFQADVVTITDCQYSIYTTDTLSMKKEYACMLLEEIDVASNLSTFTRRCSVKNLNDTCENIVLKNEDVRPQIRTNCRQCETDLCNSSTILNIRIISSVVLLLVTCFV</sequence>
<keyword evidence="3" id="KW-0812">Transmembrane</keyword>
<dbReference type="PROSITE" id="PS51257">
    <property type="entry name" value="PROKAR_LIPOPROTEIN"/>
    <property type="match status" value="1"/>
</dbReference>
<keyword evidence="6" id="KW-0472">Membrane</keyword>
<dbReference type="EMBL" id="OU892280">
    <property type="protein sequence ID" value="CAG9767755.1"/>
    <property type="molecule type" value="Genomic_DNA"/>
</dbReference>
<dbReference type="AlphaFoldDB" id="A0A9N9MV73"/>
<keyword evidence="5" id="KW-1133">Transmembrane helix</keyword>
<evidence type="ECO:0000256" key="6">
    <source>
        <dbReference type="ARBA" id="ARBA00023136"/>
    </source>
</evidence>
<dbReference type="Pfam" id="PF17064">
    <property type="entry name" value="QVR"/>
    <property type="match status" value="1"/>
</dbReference>
<dbReference type="GO" id="GO:0098552">
    <property type="term" value="C:side of membrane"/>
    <property type="evidence" value="ECO:0007669"/>
    <property type="project" value="UniProtKB-KW"/>
</dbReference>
<evidence type="ECO:0000256" key="1">
    <source>
        <dbReference type="ARBA" id="ARBA00004589"/>
    </source>
</evidence>
<dbReference type="OrthoDB" id="10473543at2759"/>
<dbReference type="InterPro" id="IPR050975">
    <property type="entry name" value="Sleep_regulator"/>
</dbReference>
<evidence type="ECO:0000256" key="5">
    <source>
        <dbReference type="ARBA" id="ARBA00022989"/>
    </source>
</evidence>
<keyword evidence="2" id="KW-0336">GPI-anchor</keyword>
<feature type="chain" id="PRO_5040314741" description="Protein sleepless" evidence="9">
    <location>
        <begin position="23"/>
        <end position="151"/>
    </location>
</feature>
<protein>
    <recommendedName>
        <fullName evidence="12">Protein sleepless</fullName>
    </recommendedName>
</protein>
<keyword evidence="4 9" id="KW-0732">Signal</keyword>
<evidence type="ECO:0000256" key="9">
    <source>
        <dbReference type="SAM" id="SignalP"/>
    </source>
</evidence>
<evidence type="ECO:0000256" key="4">
    <source>
        <dbReference type="ARBA" id="ARBA00022729"/>
    </source>
</evidence>
<keyword evidence="11" id="KW-1185">Reference proteome</keyword>
<keyword evidence="7" id="KW-0325">Glycoprotein</keyword>
<evidence type="ECO:0000256" key="3">
    <source>
        <dbReference type="ARBA" id="ARBA00022692"/>
    </source>
</evidence>
<feature type="signal peptide" evidence="9">
    <location>
        <begin position="1"/>
        <end position="22"/>
    </location>
</feature>
<dbReference type="PANTHER" id="PTHR33562">
    <property type="entry name" value="ATILLA, ISOFORM B-RELATED-RELATED"/>
    <property type="match status" value="1"/>
</dbReference>
<dbReference type="GO" id="GO:0032222">
    <property type="term" value="P:regulation of synaptic transmission, cholinergic"/>
    <property type="evidence" value="ECO:0007669"/>
    <property type="project" value="InterPro"/>
</dbReference>
<proteinExistence type="predicted"/>
<reference evidence="10" key="1">
    <citation type="submission" date="2022-01" db="EMBL/GenBank/DDBJ databases">
        <authorList>
            <person name="King R."/>
        </authorList>
    </citation>
    <scope>NUCLEOTIDE SEQUENCE</scope>
</reference>
<evidence type="ECO:0000256" key="8">
    <source>
        <dbReference type="ARBA" id="ARBA00023288"/>
    </source>
</evidence>
<comment type="subcellular location">
    <subcellularLocation>
        <location evidence="1">Membrane</location>
        <topology evidence="1">Lipid-anchor</topology>
        <topology evidence="1">GPI-anchor</topology>
    </subcellularLocation>
</comment>
<evidence type="ECO:0000313" key="10">
    <source>
        <dbReference type="EMBL" id="CAG9767755.1"/>
    </source>
</evidence>
<keyword evidence="8" id="KW-0449">Lipoprotein</keyword>
<dbReference type="GO" id="GO:0030431">
    <property type="term" value="P:sleep"/>
    <property type="evidence" value="ECO:0007669"/>
    <property type="project" value="InterPro"/>
</dbReference>
<evidence type="ECO:0000256" key="7">
    <source>
        <dbReference type="ARBA" id="ARBA00023180"/>
    </source>
</evidence>
<name>A0A9N9MV73_9CUCU</name>
<evidence type="ECO:0000256" key="2">
    <source>
        <dbReference type="ARBA" id="ARBA00022622"/>
    </source>
</evidence>
<organism evidence="10 11">
    <name type="scientific">Ceutorhynchus assimilis</name>
    <name type="common">cabbage seed weevil</name>
    <dbReference type="NCBI Taxonomy" id="467358"/>
    <lineage>
        <taxon>Eukaryota</taxon>
        <taxon>Metazoa</taxon>
        <taxon>Ecdysozoa</taxon>
        <taxon>Arthropoda</taxon>
        <taxon>Hexapoda</taxon>
        <taxon>Insecta</taxon>
        <taxon>Pterygota</taxon>
        <taxon>Neoptera</taxon>
        <taxon>Endopterygota</taxon>
        <taxon>Coleoptera</taxon>
        <taxon>Polyphaga</taxon>
        <taxon>Cucujiformia</taxon>
        <taxon>Curculionidae</taxon>
        <taxon>Ceutorhynchinae</taxon>
        <taxon>Ceutorhynchus</taxon>
    </lineage>
</organism>
<dbReference type="InterPro" id="IPR031424">
    <property type="entry name" value="QVR-like"/>
</dbReference>
<evidence type="ECO:0000313" key="11">
    <source>
        <dbReference type="Proteomes" id="UP001152799"/>
    </source>
</evidence>
<gene>
    <name evidence="10" type="ORF">CEUTPL_LOCUS8312</name>
</gene>